<sequence length="320" mass="36711">MNWFDSDGRPPSAKKLYKLMQQASREMDPHTRDLYMQAVHNAVLSQFLGDGDFLKGGAAIQLSYPLREGRLSEDIDTVYADSKTEFEAGMVDRLRAGWQGFTGTIESLPHGKRTLMPEGASMSRYKVKLLYKNKPFSSFYIEAVPDLNGVNDRTESKLDPQYVSLLNDLGLKLSPVRMMDKTTQIAEKLHALNRKDKIRANDLADIAEIMKHERVDYDGLRESARRVEHAQRQHPIKALPEELKDDFRAPYAETGSSVPFDEAWNTVRGLLHQVDPAFKKEWRTSAEQRYDEEIDRIDRQGGRHGPQTRDSRGRYSHNAW</sequence>
<dbReference type="RefSeq" id="WP_150379941.1">
    <property type="nucleotide sequence ID" value="NZ_RZUH01000009.1"/>
</dbReference>
<evidence type="ECO:0000313" key="3">
    <source>
        <dbReference type="Proteomes" id="UP000410049"/>
    </source>
</evidence>
<dbReference type="Pfam" id="PF08843">
    <property type="entry name" value="AbiEii"/>
    <property type="match status" value="1"/>
</dbReference>
<feature type="region of interest" description="Disordered" evidence="1">
    <location>
        <begin position="293"/>
        <end position="320"/>
    </location>
</feature>
<dbReference type="EMBL" id="RZUH01000009">
    <property type="protein sequence ID" value="KAA8826985.1"/>
    <property type="molecule type" value="Genomic_DNA"/>
</dbReference>
<organism evidence="2 3">
    <name type="scientific">Bifidobacterium myosotis</name>
    <dbReference type="NCBI Taxonomy" id="1630166"/>
    <lineage>
        <taxon>Bacteria</taxon>
        <taxon>Bacillati</taxon>
        <taxon>Actinomycetota</taxon>
        <taxon>Actinomycetes</taxon>
        <taxon>Bifidobacteriales</taxon>
        <taxon>Bifidobacteriaceae</taxon>
        <taxon>Bifidobacterium</taxon>
    </lineage>
</organism>
<gene>
    <name evidence="2" type="ORF">EMO91_10670</name>
</gene>
<evidence type="ECO:0000256" key="1">
    <source>
        <dbReference type="SAM" id="MobiDB-lite"/>
    </source>
</evidence>
<accession>A0A5M9ZHR0</accession>
<reference evidence="2 3" key="1">
    <citation type="journal article" date="2019" name="Syst. Appl. Microbiol.">
        <title>Characterization of Bifidobacterium species in feaces of the Egyptian fruit bat: Description of B. vespertilionis sp. nov. and B. rousetti sp. nov.</title>
        <authorList>
            <person name="Modesto M."/>
            <person name="Satti M."/>
            <person name="Watanabe K."/>
            <person name="Puglisi E."/>
            <person name="Morelli L."/>
            <person name="Huang C.-H."/>
            <person name="Liou J.-S."/>
            <person name="Miyashita M."/>
            <person name="Tamura T."/>
            <person name="Saito S."/>
            <person name="Mori K."/>
            <person name="Huang L."/>
            <person name="Sciavilla P."/>
            <person name="Sandri C."/>
            <person name="Spiezio C."/>
            <person name="Vitali F."/>
            <person name="Cavalieri D."/>
            <person name="Perpetuini G."/>
            <person name="Tofalo R."/>
            <person name="Bonetti A."/>
            <person name="Arita M."/>
            <person name="Mattarelli P."/>
        </authorList>
    </citation>
    <scope>NUCLEOTIDE SEQUENCE [LARGE SCALE GENOMIC DNA]</scope>
    <source>
        <strain evidence="2 3">RST17</strain>
    </source>
</reference>
<dbReference type="AlphaFoldDB" id="A0A5M9ZHR0"/>
<feature type="compositionally biased region" description="Basic and acidic residues" evidence="1">
    <location>
        <begin position="293"/>
        <end position="313"/>
    </location>
</feature>
<name>A0A5M9ZHR0_9BIFI</name>
<protein>
    <recommendedName>
        <fullName evidence="4">Nucleotidyl transferase AbiEii/AbiGii toxin family protein</fullName>
    </recommendedName>
</protein>
<dbReference type="Proteomes" id="UP000410049">
    <property type="component" value="Unassembled WGS sequence"/>
</dbReference>
<evidence type="ECO:0008006" key="4">
    <source>
        <dbReference type="Google" id="ProtNLM"/>
    </source>
</evidence>
<dbReference type="InterPro" id="IPR014942">
    <property type="entry name" value="AbiEii"/>
</dbReference>
<evidence type="ECO:0000313" key="2">
    <source>
        <dbReference type="EMBL" id="KAA8826985.1"/>
    </source>
</evidence>
<comment type="caution">
    <text evidence="2">The sequence shown here is derived from an EMBL/GenBank/DDBJ whole genome shotgun (WGS) entry which is preliminary data.</text>
</comment>
<proteinExistence type="predicted"/>